<evidence type="ECO:0000313" key="2">
    <source>
        <dbReference type="Proteomes" id="UP001187315"/>
    </source>
</evidence>
<reference evidence="1" key="1">
    <citation type="submission" date="2023-08" db="EMBL/GenBank/DDBJ databases">
        <title>Pelteobagrus vachellii genome.</title>
        <authorList>
            <person name="Liu H."/>
        </authorList>
    </citation>
    <scope>NUCLEOTIDE SEQUENCE</scope>
    <source>
        <strain evidence="1">PRFRI_2022a</strain>
        <tissue evidence="1">Muscle</tissue>
    </source>
</reference>
<sequence>MRTSTLLSSNLLVKLGWNRTRRQPANEPGQPIQTWTLKAADVLTLALFLRYRVFARRKAVLDLLPRVSALLRGCGQLPYQFKLPPMQLNEL</sequence>
<dbReference type="AlphaFoldDB" id="A0AA88SMF9"/>
<protein>
    <submittedName>
        <fullName evidence="1">Uncharacterized protein</fullName>
    </submittedName>
</protein>
<organism evidence="1 2">
    <name type="scientific">Tachysurus vachellii</name>
    <name type="common">Darkbarbel catfish</name>
    <name type="synonym">Pelteobagrus vachellii</name>
    <dbReference type="NCBI Taxonomy" id="175792"/>
    <lineage>
        <taxon>Eukaryota</taxon>
        <taxon>Metazoa</taxon>
        <taxon>Chordata</taxon>
        <taxon>Craniata</taxon>
        <taxon>Vertebrata</taxon>
        <taxon>Euteleostomi</taxon>
        <taxon>Actinopterygii</taxon>
        <taxon>Neopterygii</taxon>
        <taxon>Teleostei</taxon>
        <taxon>Ostariophysi</taxon>
        <taxon>Siluriformes</taxon>
        <taxon>Bagridae</taxon>
        <taxon>Tachysurus</taxon>
    </lineage>
</organism>
<accession>A0AA88SMF9</accession>
<evidence type="ECO:0000313" key="1">
    <source>
        <dbReference type="EMBL" id="KAK2836595.1"/>
    </source>
</evidence>
<dbReference type="Proteomes" id="UP001187315">
    <property type="component" value="Unassembled WGS sequence"/>
</dbReference>
<gene>
    <name evidence="1" type="ORF">Q7C36_014464</name>
</gene>
<name>A0AA88SMF9_TACVA</name>
<proteinExistence type="predicted"/>
<keyword evidence="2" id="KW-1185">Reference proteome</keyword>
<dbReference type="EMBL" id="JAVHJS010000014">
    <property type="protein sequence ID" value="KAK2836595.1"/>
    <property type="molecule type" value="Genomic_DNA"/>
</dbReference>
<comment type="caution">
    <text evidence="1">The sequence shown here is derived from an EMBL/GenBank/DDBJ whole genome shotgun (WGS) entry which is preliminary data.</text>
</comment>